<evidence type="ECO:0000313" key="8">
    <source>
        <dbReference type="Ensembl" id="ENSPLAP00000017552.1"/>
    </source>
</evidence>
<dbReference type="STRING" id="48699.ENSPLAP00000017552"/>
<dbReference type="AlphaFoldDB" id="A0A3B3UY02"/>
<keyword evidence="5 7" id="KW-0472">Membrane</keyword>
<keyword evidence="3 7" id="KW-0812">Transmembrane</keyword>
<sequence>MDTHDRITRMWCSPSAVDLFPPREREATSSVLVSTISRTSHRQSVQPAEGNQTQAAERSSVCSQGATMRLLDERIWLLFRRHLQQTLTYWSVFFSFGLCIAFLGPTILDLRCQTQTTLQQITWVFFSQQFFLLVGSTVGGLFKKTLLSSLSALFASALVISLVFAVIPLCHHVILLSVAMGVAGAAMGVIDTIGNLQLVRLYQKDSAVFLQALHFFIGLGALVSPLVVDPFLAENSCVLSANWTANSSGSDLEHLRNTLAGHGAPLHNASQYPLYTEGVVVTRVSYAFWIMAVINLPVPAAVLALMFHERLVRCCRSSPPLITKKPDISSHPTKEQQQGHGGLLDCCRPSNLQGHPATFFIIHALGGAIVFITDGIIGCYAGFVYTYAVSPPLLMGYKAAGCLDSVFWASITAGRLCFIFFSYRYAAPALLSVSLVGVILVQLLLLIFYSSHVFLFMATCVLGLCISSVFPSMLAFTEDVLDYKGSATIVLVTSASTGEMLLQLLVGSVIHSKGSYSFLLCTTITSFISFCLFLLLLYVHRVHRNLQTDSTPCLDMKDESKSGGS</sequence>
<evidence type="ECO:0000256" key="6">
    <source>
        <dbReference type="SAM" id="MobiDB-lite"/>
    </source>
</evidence>
<comment type="subcellular location">
    <subcellularLocation>
        <location evidence="1">Membrane</location>
        <topology evidence="1">Multi-pass membrane protein</topology>
    </subcellularLocation>
</comment>
<name>A0A3B3UY02_9TELE</name>
<dbReference type="SUPFAM" id="SSF103473">
    <property type="entry name" value="MFS general substrate transporter"/>
    <property type="match status" value="1"/>
</dbReference>
<feature type="transmembrane region" description="Helical" evidence="7">
    <location>
        <begin position="405"/>
        <end position="423"/>
    </location>
</feature>
<keyword evidence="9" id="KW-1185">Reference proteome</keyword>
<evidence type="ECO:0000313" key="9">
    <source>
        <dbReference type="Proteomes" id="UP000261500"/>
    </source>
</evidence>
<dbReference type="InterPro" id="IPR036259">
    <property type="entry name" value="MFS_trans_sf"/>
</dbReference>
<feature type="transmembrane region" description="Helical" evidence="7">
    <location>
        <begin position="358"/>
        <end position="385"/>
    </location>
</feature>
<dbReference type="Proteomes" id="UP000261500">
    <property type="component" value="Unplaced"/>
</dbReference>
<dbReference type="GeneID" id="106963465"/>
<evidence type="ECO:0000256" key="2">
    <source>
        <dbReference type="ARBA" id="ARBA00008335"/>
    </source>
</evidence>
<dbReference type="Gene3D" id="1.20.1250.20">
    <property type="entry name" value="MFS general substrate transporter like domains"/>
    <property type="match status" value="2"/>
</dbReference>
<dbReference type="GeneTree" id="ENSGT00530000063320"/>
<feature type="transmembrane region" description="Helical" evidence="7">
    <location>
        <begin position="430"/>
        <end position="449"/>
    </location>
</feature>
<feature type="transmembrane region" description="Helical" evidence="7">
    <location>
        <begin position="149"/>
        <end position="167"/>
    </location>
</feature>
<reference evidence="8" key="2">
    <citation type="submission" date="2025-09" db="UniProtKB">
        <authorList>
            <consortium name="Ensembl"/>
        </authorList>
    </citation>
    <scope>IDENTIFICATION</scope>
</reference>
<feature type="transmembrane region" description="Helical" evidence="7">
    <location>
        <begin position="516"/>
        <end position="539"/>
    </location>
</feature>
<feature type="transmembrane region" description="Helical" evidence="7">
    <location>
        <begin position="120"/>
        <end position="142"/>
    </location>
</feature>
<feature type="transmembrane region" description="Helical" evidence="7">
    <location>
        <begin position="455"/>
        <end position="476"/>
    </location>
</feature>
<dbReference type="GO" id="GO:0016020">
    <property type="term" value="C:membrane"/>
    <property type="evidence" value="ECO:0007669"/>
    <property type="project" value="UniProtKB-SubCell"/>
</dbReference>
<dbReference type="KEGG" id="plai:106963465"/>
<keyword evidence="4 7" id="KW-1133">Transmembrane helix</keyword>
<dbReference type="PANTHER" id="PTHR23121:SF10">
    <property type="entry name" value="MAJOR FACILITATOR SUPERFAMILY DOMAIN-CONTAINING PROTEIN 4A"/>
    <property type="match status" value="1"/>
</dbReference>
<protein>
    <submittedName>
        <fullName evidence="8">Major facilitator superfamily domain containing 4Aa</fullName>
    </submittedName>
</protein>
<feature type="transmembrane region" description="Helical" evidence="7">
    <location>
        <begin position="286"/>
        <end position="307"/>
    </location>
</feature>
<feature type="transmembrane region" description="Helical" evidence="7">
    <location>
        <begin position="173"/>
        <end position="196"/>
    </location>
</feature>
<evidence type="ECO:0000256" key="7">
    <source>
        <dbReference type="SAM" id="Phobius"/>
    </source>
</evidence>
<evidence type="ECO:0000256" key="1">
    <source>
        <dbReference type="ARBA" id="ARBA00004141"/>
    </source>
</evidence>
<comment type="similarity">
    <text evidence="2">Belongs to the major facilitator superfamily.</text>
</comment>
<dbReference type="Ensembl" id="ENSPLAT00000026820.1">
    <property type="protein sequence ID" value="ENSPLAP00000017552.1"/>
    <property type="gene ID" value="ENSPLAG00000021973.1"/>
</dbReference>
<organism evidence="8 9">
    <name type="scientific">Poecilia latipinna</name>
    <name type="common">sailfin molly</name>
    <dbReference type="NCBI Taxonomy" id="48699"/>
    <lineage>
        <taxon>Eukaryota</taxon>
        <taxon>Metazoa</taxon>
        <taxon>Chordata</taxon>
        <taxon>Craniata</taxon>
        <taxon>Vertebrata</taxon>
        <taxon>Euteleostomi</taxon>
        <taxon>Actinopterygii</taxon>
        <taxon>Neopterygii</taxon>
        <taxon>Teleostei</taxon>
        <taxon>Neoteleostei</taxon>
        <taxon>Acanthomorphata</taxon>
        <taxon>Ovalentaria</taxon>
        <taxon>Atherinomorphae</taxon>
        <taxon>Cyprinodontiformes</taxon>
        <taxon>Poeciliidae</taxon>
        <taxon>Poeciliinae</taxon>
        <taxon>Poecilia</taxon>
    </lineage>
</organism>
<feature type="transmembrane region" description="Helical" evidence="7">
    <location>
        <begin position="87"/>
        <end position="108"/>
    </location>
</feature>
<proteinExistence type="inferred from homology"/>
<dbReference type="PANTHER" id="PTHR23121">
    <property type="entry name" value="SODIUM-DEPENDENT GLUCOSE TRANSPORTER 1"/>
    <property type="match status" value="1"/>
</dbReference>
<dbReference type="OrthoDB" id="413079at2759"/>
<feature type="region of interest" description="Disordered" evidence="6">
    <location>
        <begin position="40"/>
        <end position="59"/>
    </location>
</feature>
<feature type="transmembrane region" description="Helical" evidence="7">
    <location>
        <begin position="208"/>
        <end position="228"/>
    </location>
</feature>
<reference evidence="8" key="1">
    <citation type="submission" date="2025-08" db="UniProtKB">
        <authorList>
            <consortium name="Ensembl"/>
        </authorList>
    </citation>
    <scope>IDENTIFICATION</scope>
</reference>
<evidence type="ECO:0000256" key="4">
    <source>
        <dbReference type="ARBA" id="ARBA00022989"/>
    </source>
</evidence>
<evidence type="ECO:0000256" key="3">
    <source>
        <dbReference type="ARBA" id="ARBA00022692"/>
    </source>
</evidence>
<evidence type="ECO:0000256" key="5">
    <source>
        <dbReference type="ARBA" id="ARBA00023136"/>
    </source>
</evidence>
<dbReference type="RefSeq" id="XP_014913873.1">
    <property type="nucleotide sequence ID" value="XM_015058387.1"/>
</dbReference>
<feature type="transmembrane region" description="Helical" evidence="7">
    <location>
        <begin position="488"/>
        <end position="510"/>
    </location>
</feature>
<accession>A0A3B3UY02</accession>